<dbReference type="Pfam" id="PF08722">
    <property type="entry name" value="Tn7_TnsA-like_N"/>
    <property type="match status" value="1"/>
</dbReference>
<dbReference type="Pfam" id="PF08721">
    <property type="entry name" value="Tn7_Tnp_TnsA_C"/>
    <property type="match status" value="1"/>
</dbReference>
<dbReference type="InterPro" id="IPR014832">
    <property type="entry name" value="TnsA_C"/>
</dbReference>
<evidence type="ECO:0000313" key="3">
    <source>
        <dbReference type="EMBL" id="SUA17062.1"/>
    </source>
</evidence>
<feature type="domain" description="TnsA endonuclease C-terminal" evidence="1">
    <location>
        <begin position="123"/>
        <end position="201"/>
    </location>
</feature>
<dbReference type="EMBL" id="UGRO01000002">
    <property type="protein sequence ID" value="SUA17062.1"/>
    <property type="molecule type" value="Genomic_DNA"/>
</dbReference>
<dbReference type="AlphaFoldDB" id="A0A378VLD7"/>
<name>A0A378VLD7_NEILA</name>
<evidence type="ECO:0000313" key="4">
    <source>
        <dbReference type="Proteomes" id="UP000254193"/>
    </source>
</evidence>
<dbReference type="InterPro" id="IPR011856">
    <property type="entry name" value="tRNA_endonuc-like_dom_sf"/>
</dbReference>
<accession>A0A378VLD7</accession>
<proteinExistence type="predicted"/>
<sequence>MPIRKIPKNYRNITGIAPYNKAVGIAAYESSLERDFLTLLEFDSNVQHFEVQPIAIEWFDPVGKKHIYTPDVLVHYQNDVIIYEVKYRSDLRKNWRELKPKFQAALHFCKSHGWHFKLITELEIHTDYLCNVRFLLPYQQNGLSGEYSEAYMTLLDESLRELKKSTPKQLIQQTFQDEYNQAKLLPVLWYLIAERKIGADLNQPLTMQSSIWFKK</sequence>
<keyword evidence="4" id="KW-1185">Reference proteome</keyword>
<reference evidence="3 4" key="1">
    <citation type="submission" date="2018-06" db="EMBL/GenBank/DDBJ databases">
        <authorList>
            <consortium name="Pathogen Informatics"/>
            <person name="Doyle S."/>
        </authorList>
    </citation>
    <scope>NUCLEOTIDE SEQUENCE [LARGE SCALE GENOMIC DNA]</scope>
    <source>
        <strain evidence="3 4">NCTC10616</strain>
    </source>
</reference>
<feature type="domain" description="TnsA endonuclease N-terminal" evidence="2">
    <location>
        <begin position="43"/>
        <end position="121"/>
    </location>
</feature>
<protein>
    <submittedName>
        <fullName evidence="3">Transposase</fullName>
    </submittedName>
</protein>
<evidence type="ECO:0000259" key="2">
    <source>
        <dbReference type="Pfam" id="PF08722"/>
    </source>
</evidence>
<dbReference type="Proteomes" id="UP000254193">
    <property type="component" value="Unassembled WGS sequence"/>
</dbReference>
<organism evidence="3 4">
    <name type="scientific">Neisseria lactamica</name>
    <dbReference type="NCBI Taxonomy" id="486"/>
    <lineage>
        <taxon>Bacteria</taxon>
        <taxon>Pseudomonadati</taxon>
        <taxon>Pseudomonadota</taxon>
        <taxon>Betaproteobacteria</taxon>
        <taxon>Neisseriales</taxon>
        <taxon>Neisseriaceae</taxon>
        <taxon>Neisseria</taxon>
    </lineage>
</organism>
<dbReference type="InterPro" id="IPR014833">
    <property type="entry name" value="TnsA_N"/>
</dbReference>
<dbReference type="RefSeq" id="WP_003710282.1">
    <property type="nucleotide sequence ID" value="NZ_CAUJPV010000010.1"/>
</dbReference>
<evidence type="ECO:0000259" key="1">
    <source>
        <dbReference type="Pfam" id="PF08721"/>
    </source>
</evidence>
<dbReference type="GO" id="GO:0003676">
    <property type="term" value="F:nucleic acid binding"/>
    <property type="evidence" value="ECO:0007669"/>
    <property type="project" value="InterPro"/>
</dbReference>
<gene>
    <name evidence="3" type="ORF">NCTC10616_00723</name>
</gene>
<dbReference type="Gene3D" id="3.40.1350.10">
    <property type="match status" value="1"/>
</dbReference>